<reference evidence="2" key="1">
    <citation type="journal article" date="2023" name="Front. Plant Sci.">
        <title>Chromosomal-level genome assembly of Melastoma candidum provides insights into trichome evolution.</title>
        <authorList>
            <person name="Zhong Y."/>
            <person name="Wu W."/>
            <person name="Sun C."/>
            <person name="Zou P."/>
            <person name="Liu Y."/>
            <person name="Dai S."/>
            <person name="Zhou R."/>
        </authorList>
    </citation>
    <scope>NUCLEOTIDE SEQUENCE [LARGE SCALE GENOMIC DNA]</scope>
</reference>
<dbReference type="EMBL" id="CM042886">
    <property type="protein sequence ID" value="KAI4342340.1"/>
    <property type="molecule type" value="Genomic_DNA"/>
</dbReference>
<comment type="caution">
    <text evidence="1">The sequence shown here is derived from an EMBL/GenBank/DDBJ whole genome shotgun (WGS) entry which is preliminary data.</text>
</comment>
<protein>
    <submittedName>
        <fullName evidence="1">Uncharacterized protein</fullName>
    </submittedName>
</protein>
<evidence type="ECO:0000313" key="2">
    <source>
        <dbReference type="Proteomes" id="UP001057402"/>
    </source>
</evidence>
<name>A0ACB9P095_9MYRT</name>
<dbReference type="Proteomes" id="UP001057402">
    <property type="component" value="Chromosome 7"/>
</dbReference>
<sequence length="345" mass="37386">MSGMLLNDKQVYVGPLLRKQERDTSQGIVVMTDADGKSKCFGFANFENPDDAAKAVEALNGKKFDEKEWNCSLLLVPSHHASLHRLCDTLVESIEDLVLLHSQFLRRLIELQQASVRCPCSEESGLPGKVAEAQFSQMRPVVMPPAMAPCLSTPPGGPRLGQQLFYGQGPPGVIPPQPGFGYQQQLVPGMRPGAAHMTNFLAHMMLPRGRVYRYPGGGGMPDMSLPGVGGMMAMPYDMGGMPMRDPAVLQQVPITALASALANATPDHQRTMLGENLYPLVEQLEPDAAAKVTGVLLEMDQPEILHLLESPEALKAKVAEAMEVLRSVAVTGRQRRGSARILVSQ</sequence>
<keyword evidence="2" id="KW-1185">Reference proteome</keyword>
<evidence type="ECO:0000313" key="1">
    <source>
        <dbReference type="EMBL" id="KAI4342340.1"/>
    </source>
</evidence>
<accession>A0ACB9P095</accession>
<gene>
    <name evidence="1" type="ORF">MLD38_026978</name>
</gene>
<organism evidence="1 2">
    <name type="scientific">Melastoma candidum</name>
    <dbReference type="NCBI Taxonomy" id="119954"/>
    <lineage>
        <taxon>Eukaryota</taxon>
        <taxon>Viridiplantae</taxon>
        <taxon>Streptophyta</taxon>
        <taxon>Embryophyta</taxon>
        <taxon>Tracheophyta</taxon>
        <taxon>Spermatophyta</taxon>
        <taxon>Magnoliopsida</taxon>
        <taxon>eudicotyledons</taxon>
        <taxon>Gunneridae</taxon>
        <taxon>Pentapetalae</taxon>
        <taxon>rosids</taxon>
        <taxon>malvids</taxon>
        <taxon>Myrtales</taxon>
        <taxon>Melastomataceae</taxon>
        <taxon>Melastomatoideae</taxon>
        <taxon>Melastomateae</taxon>
        <taxon>Melastoma</taxon>
    </lineage>
</organism>
<proteinExistence type="predicted"/>